<proteinExistence type="predicted"/>
<name>A0A7I8LID5_SPIIN</name>
<reference evidence="1" key="1">
    <citation type="submission" date="2020-02" db="EMBL/GenBank/DDBJ databases">
        <authorList>
            <person name="Scholz U."/>
            <person name="Mascher M."/>
            <person name="Fiebig A."/>
        </authorList>
    </citation>
    <scope>NUCLEOTIDE SEQUENCE</scope>
</reference>
<dbReference type="Proteomes" id="UP000663760">
    <property type="component" value="Chromosome 15"/>
</dbReference>
<protein>
    <submittedName>
        <fullName evidence="1">Uncharacterized protein</fullName>
    </submittedName>
</protein>
<gene>
    <name evidence="1" type="ORF">SI8410_15019756</name>
</gene>
<sequence length="34" mass="3674">MNYCAQLSSSVPPLSLSLSRYLLSGGSLEIEKET</sequence>
<keyword evidence="2" id="KW-1185">Reference proteome</keyword>
<dbReference type="EMBL" id="LR746278">
    <property type="protein sequence ID" value="CAA7409078.1"/>
    <property type="molecule type" value="Genomic_DNA"/>
</dbReference>
<evidence type="ECO:0000313" key="2">
    <source>
        <dbReference type="Proteomes" id="UP000663760"/>
    </source>
</evidence>
<dbReference type="AlphaFoldDB" id="A0A7I8LID5"/>
<accession>A0A7I8LID5</accession>
<evidence type="ECO:0000313" key="1">
    <source>
        <dbReference type="EMBL" id="CAA7409078.1"/>
    </source>
</evidence>
<organism evidence="1 2">
    <name type="scientific">Spirodela intermedia</name>
    <name type="common">Intermediate duckweed</name>
    <dbReference type="NCBI Taxonomy" id="51605"/>
    <lineage>
        <taxon>Eukaryota</taxon>
        <taxon>Viridiplantae</taxon>
        <taxon>Streptophyta</taxon>
        <taxon>Embryophyta</taxon>
        <taxon>Tracheophyta</taxon>
        <taxon>Spermatophyta</taxon>
        <taxon>Magnoliopsida</taxon>
        <taxon>Liliopsida</taxon>
        <taxon>Araceae</taxon>
        <taxon>Lemnoideae</taxon>
        <taxon>Spirodela</taxon>
    </lineage>
</organism>